<organism evidence="1 2">
    <name type="scientific">Mycoplasma struthionis</name>
    <dbReference type="NCBI Taxonomy" id="538220"/>
    <lineage>
        <taxon>Bacteria</taxon>
        <taxon>Bacillati</taxon>
        <taxon>Mycoplasmatota</taxon>
        <taxon>Mollicutes</taxon>
        <taxon>Mycoplasmataceae</taxon>
        <taxon>Mycoplasma</taxon>
    </lineage>
</organism>
<name>A0A502M1F1_9MOLU</name>
<evidence type="ECO:0000313" key="2">
    <source>
        <dbReference type="Proteomes" id="UP000317904"/>
    </source>
</evidence>
<dbReference type="RefSeq" id="WP_140701361.1">
    <property type="nucleotide sequence ID" value="NZ_VFSY01000029.1"/>
</dbReference>
<dbReference type="EMBL" id="VFSY01000029">
    <property type="protein sequence ID" value="TPI01180.1"/>
    <property type="molecule type" value="Genomic_DNA"/>
</dbReference>
<dbReference type="AlphaFoldDB" id="A0A502M1F1"/>
<reference evidence="1 2" key="1">
    <citation type="submission" date="2019-06" db="EMBL/GenBank/DDBJ databases">
        <title>A comparative genomics study of ostrich specific Mycoplasmas.</title>
        <authorList>
            <person name="Botes A."/>
            <person name="Nel T."/>
        </authorList>
    </citation>
    <scope>NUCLEOTIDE SEQUENCE [LARGE SCALE GENOMIC DNA]</scope>
    <source>
        <strain evidence="1 2">Ms01</strain>
    </source>
</reference>
<proteinExistence type="predicted"/>
<accession>A0A502M1F1</accession>
<dbReference type="Proteomes" id="UP000317904">
    <property type="component" value="Unassembled WGS sequence"/>
</dbReference>
<sequence length="220" mass="25606">MYYSKSLIPLNQDDFKGYILFKTIEFTVYIKLSEKPILNSQLILNQITNPSQYDLETFKNLYGDLKEIFIVPNTLTFSLETINIWDDRNPDNNFVNSNVLKEALNNLVLFLNRKSEDIVFILIAEMENAPKGFQLFVQPYYIFANPSFVDKEITEMTKEIEMAPKDLIIVEAYENYSKLLPKANQIFLDRQNPIAEYLSSKMAVMVESALEKIEQKTVLN</sequence>
<comment type="caution">
    <text evidence="1">The sequence shown here is derived from an EMBL/GenBank/DDBJ whole genome shotgun (WGS) entry which is preliminary data.</text>
</comment>
<gene>
    <name evidence="1" type="ORF">FJM01_03170</name>
</gene>
<protein>
    <submittedName>
        <fullName evidence="1">Uncharacterized protein</fullName>
    </submittedName>
</protein>
<evidence type="ECO:0000313" key="1">
    <source>
        <dbReference type="EMBL" id="TPI01180.1"/>
    </source>
</evidence>